<dbReference type="InterPro" id="IPR001296">
    <property type="entry name" value="Glyco_trans_1"/>
</dbReference>
<evidence type="ECO:0000259" key="1">
    <source>
        <dbReference type="Pfam" id="PF00534"/>
    </source>
</evidence>
<protein>
    <recommendedName>
        <fullName evidence="1">Glycosyl transferase family 1 domain-containing protein</fullName>
    </recommendedName>
</protein>
<gene>
    <name evidence="2" type="ORF">S06H3_11773</name>
</gene>
<proteinExistence type="predicted"/>
<name>X1MSV9_9ZZZZ</name>
<dbReference type="AlphaFoldDB" id="X1MSV9"/>
<dbReference type="PANTHER" id="PTHR46656:SF3">
    <property type="entry name" value="PUTATIVE-RELATED"/>
    <property type="match status" value="1"/>
</dbReference>
<evidence type="ECO:0000313" key="2">
    <source>
        <dbReference type="EMBL" id="GAI17790.1"/>
    </source>
</evidence>
<reference evidence="2" key="1">
    <citation type="journal article" date="2014" name="Front. Microbiol.">
        <title>High frequency of phylogenetically diverse reductive dehalogenase-homologous genes in deep subseafloor sedimentary metagenomes.</title>
        <authorList>
            <person name="Kawai M."/>
            <person name="Futagami T."/>
            <person name="Toyoda A."/>
            <person name="Takaki Y."/>
            <person name="Nishi S."/>
            <person name="Hori S."/>
            <person name="Arai W."/>
            <person name="Tsubouchi T."/>
            <person name="Morono Y."/>
            <person name="Uchiyama I."/>
            <person name="Ito T."/>
            <person name="Fujiyama A."/>
            <person name="Inagaki F."/>
            <person name="Takami H."/>
        </authorList>
    </citation>
    <scope>NUCLEOTIDE SEQUENCE</scope>
    <source>
        <strain evidence="2">Expedition CK06-06</strain>
    </source>
</reference>
<sequence length="343" mass="40199">MALRRQGVKINFTSSDGWKKKYKWFWGDIKGPHNRGLVTIFCTPQTWHFPKYGYSIMLTTIESKTIHPGAQHRASCFRELWVPCEFDKQVFNKHGFKNVHVIPEGIDPTFWNVEHLGIDDTFRFITLADWSFRKGVHTLIKAFYLAFKNEKDIKLLFLTRKAAHEGKKYTKEIMKEASEHVSDVGGNLNNIEFYTRILTDEQIRDYFRSADCFVLPTLGEAWCLPAEEAMACELPCILPKVGGHRYFASKKTGWLTSGRWGTMPESDVIFYNDQLFYHPDMRSLVRAMRYAYRHREECRKKGEYARKLVTTQVTWDNAAKIAVNRIQQIYSQGFIPERRGKWL</sequence>
<dbReference type="PANTHER" id="PTHR46656">
    <property type="entry name" value="PUTATIVE-RELATED"/>
    <property type="match status" value="1"/>
</dbReference>
<dbReference type="GO" id="GO:0016757">
    <property type="term" value="F:glycosyltransferase activity"/>
    <property type="evidence" value="ECO:0007669"/>
    <property type="project" value="InterPro"/>
</dbReference>
<comment type="caution">
    <text evidence="2">The sequence shown here is derived from an EMBL/GenBank/DDBJ whole genome shotgun (WGS) entry which is preliminary data.</text>
</comment>
<dbReference type="EMBL" id="BARV01005795">
    <property type="protein sequence ID" value="GAI17790.1"/>
    <property type="molecule type" value="Genomic_DNA"/>
</dbReference>
<dbReference type="Gene3D" id="3.40.50.2000">
    <property type="entry name" value="Glycogen Phosphorylase B"/>
    <property type="match status" value="1"/>
</dbReference>
<accession>X1MSV9</accession>
<organism evidence="2">
    <name type="scientific">marine sediment metagenome</name>
    <dbReference type="NCBI Taxonomy" id="412755"/>
    <lineage>
        <taxon>unclassified sequences</taxon>
        <taxon>metagenomes</taxon>
        <taxon>ecological metagenomes</taxon>
    </lineage>
</organism>
<dbReference type="CDD" id="cd03801">
    <property type="entry name" value="GT4_PimA-like"/>
    <property type="match status" value="1"/>
</dbReference>
<dbReference type="SUPFAM" id="SSF53756">
    <property type="entry name" value="UDP-Glycosyltransferase/glycogen phosphorylase"/>
    <property type="match status" value="1"/>
</dbReference>
<feature type="domain" description="Glycosyl transferase family 1" evidence="1">
    <location>
        <begin position="119"/>
        <end position="256"/>
    </location>
</feature>
<dbReference type="Pfam" id="PF00534">
    <property type="entry name" value="Glycos_transf_1"/>
    <property type="match status" value="1"/>
</dbReference>